<keyword evidence="4" id="KW-1185">Reference proteome</keyword>
<dbReference type="EMBL" id="BSNS01000002">
    <property type="protein sequence ID" value="GLQ53085.1"/>
    <property type="molecule type" value="Genomic_DNA"/>
</dbReference>
<evidence type="ECO:0000256" key="1">
    <source>
        <dbReference type="SAM" id="SignalP"/>
    </source>
</evidence>
<dbReference type="Proteomes" id="UP001156691">
    <property type="component" value="Unassembled WGS sequence"/>
</dbReference>
<comment type="caution">
    <text evidence="3">The sequence shown here is derived from an EMBL/GenBank/DDBJ whole genome shotgun (WGS) entry which is preliminary data.</text>
</comment>
<evidence type="ECO:0000313" key="4">
    <source>
        <dbReference type="Proteomes" id="UP001156691"/>
    </source>
</evidence>
<feature type="chain" id="PRO_5046067318" evidence="1">
    <location>
        <begin position="18"/>
        <end position="164"/>
    </location>
</feature>
<protein>
    <submittedName>
        <fullName evidence="3">Oxidoreductase</fullName>
    </submittedName>
</protein>
<keyword evidence="1" id="KW-0732">Signal</keyword>
<feature type="signal peptide" evidence="1">
    <location>
        <begin position="1"/>
        <end position="17"/>
    </location>
</feature>
<name>A0ABQ5VZL1_9HYPH</name>
<proteinExistence type="predicted"/>
<sequence length="164" mass="18349">MWAFIVVVVCACSQALALDALPKPQGPVILTVSGNIEVTNSERGAEFDREMLEAFGFTEVRTTTSWTDGVQVFEGVLARAVLDRVGAKGSTVTATALNDFVAPVPMDHFRQYDVILATIMNGKQMEVSDWGPIWIVYPRDDYPELLGSKFNDHWVWQLRELRVE</sequence>
<evidence type="ECO:0000313" key="3">
    <source>
        <dbReference type="EMBL" id="GLQ53085.1"/>
    </source>
</evidence>
<organism evidence="3 4">
    <name type="scientific">Devosia nitrariae</name>
    <dbReference type="NCBI Taxonomy" id="2071872"/>
    <lineage>
        <taxon>Bacteria</taxon>
        <taxon>Pseudomonadati</taxon>
        <taxon>Pseudomonadota</taxon>
        <taxon>Alphaproteobacteria</taxon>
        <taxon>Hyphomicrobiales</taxon>
        <taxon>Devosiaceae</taxon>
        <taxon>Devosia</taxon>
    </lineage>
</organism>
<reference evidence="4" key="1">
    <citation type="journal article" date="2019" name="Int. J. Syst. Evol. Microbiol.">
        <title>The Global Catalogue of Microorganisms (GCM) 10K type strain sequencing project: providing services to taxonomists for standard genome sequencing and annotation.</title>
        <authorList>
            <consortium name="The Broad Institute Genomics Platform"/>
            <consortium name="The Broad Institute Genome Sequencing Center for Infectious Disease"/>
            <person name="Wu L."/>
            <person name="Ma J."/>
        </authorList>
    </citation>
    <scope>NUCLEOTIDE SEQUENCE [LARGE SCALE GENOMIC DNA]</scope>
    <source>
        <strain evidence="4">NBRC 112416</strain>
    </source>
</reference>
<evidence type="ECO:0000259" key="2">
    <source>
        <dbReference type="Pfam" id="PF00174"/>
    </source>
</evidence>
<dbReference type="Pfam" id="PF00174">
    <property type="entry name" value="Oxidored_molyb"/>
    <property type="match status" value="1"/>
</dbReference>
<accession>A0ABQ5VZL1</accession>
<feature type="domain" description="Oxidoreductase molybdopterin-binding" evidence="2">
    <location>
        <begin position="63"/>
        <end position="138"/>
    </location>
</feature>
<dbReference type="Gene3D" id="3.90.420.10">
    <property type="entry name" value="Oxidoreductase, molybdopterin-binding domain"/>
    <property type="match status" value="1"/>
</dbReference>
<dbReference type="SUPFAM" id="SSF56524">
    <property type="entry name" value="Oxidoreductase molybdopterin-binding domain"/>
    <property type="match status" value="1"/>
</dbReference>
<dbReference type="InterPro" id="IPR000572">
    <property type="entry name" value="OxRdtase_Mopterin-bd_dom"/>
</dbReference>
<dbReference type="InterPro" id="IPR036374">
    <property type="entry name" value="OxRdtase_Mopterin-bd_sf"/>
</dbReference>
<gene>
    <name evidence="3" type="ORF">GCM10010862_03430</name>
</gene>